<feature type="binding site" description="type 1 copper site" evidence="12">
    <location>
        <position position="705"/>
    </location>
    <ligand>
        <name>Cu cation</name>
        <dbReference type="ChEBI" id="CHEBI:23378"/>
        <label>1</label>
    </ligand>
</feature>
<feature type="binding site" description="type 1 copper site" evidence="12">
    <location>
        <position position="851"/>
    </location>
    <ligand>
        <name>Cu cation</name>
        <dbReference type="ChEBI" id="CHEBI:23378"/>
        <label>1</label>
    </ligand>
</feature>
<dbReference type="CDD" id="cd04208">
    <property type="entry name" value="CuRO_2_CuNIR"/>
    <property type="match status" value="1"/>
</dbReference>
<dbReference type="PANTHER" id="PTHR11709:SF394">
    <property type="entry name" value="FI03373P-RELATED"/>
    <property type="match status" value="1"/>
</dbReference>
<evidence type="ECO:0000256" key="14">
    <source>
        <dbReference type="SAM" id="Phobius"/>
    </source>
</evidence>
<dbReference type="PANTHER" id="PTHR11709">
    <property type="entry name" value="MULTI-COPPER OXIDASE"/>
    <property type="match status" value="1"/>
</dbReference>
<dbReference type="EC" id="1.7.2.1" evidence="5"/>
<evidence type="ECO:0000256" key="10">
    <source>
        <dbReference type="ARBA" id="ARBA00023008"/>
    </source>
</evidence>
<evidence type="ECO:0000256" key="12">
    <source>
        <dbReference type="PIRSR" id="PIRSR601287-1"/>
    </source>
</evidence>
<feature type="binding site" description="type 1 copper site" evidence="12">
    <location>
        <position position="662"/>
    </location>
    <ligand>
        <name>Cu cation</name>
        <dbReference type="ChEBI" id="CHEBI:23378"/>
        <label>1</label>
    </ligand>
</feature>
<evidence type="ECO:0000259" key="16">
    <source>
        <dbReference type="Pfam" id="PF13473"/>
    </source>
</evidence>
<keyword evidence="7 12" id="KW-0479">Metal-binding</keyword>
<dbReference type="GO" id="GO:0005507">
    <property type="term" value="F:copper ion binding"/>
    <property type="evidence" value="ECO:0007669"/>
    <property type="project" value="InterPro"/>
</dbReference>
<proteinExistence type="inferred from homology"/>
<evidence type="ECO:0000256" key="13">
    <source>
        <dbReference type="SAM" id="MobiDB-lite"/>
    </source>
</evidence>
<keyword evidence="14" id="KW-0472">Membrane</keyword>
<dbReference type="EMBL" id="AMEM01000016">
    <property type="protein sequence ID" value="EKX90822.1"/>
    <property type="molecule type" value="Genomic_DNA"/>
</dbReference>
<dbReference type="SUPFAM" id="SSF49503">
    <property type="entry name" value="Cupredoxins"/>
    <property type="match status" value="3"/>
</dbReference>
<keyword evidence="10 12" id="KW-0186">Copper</keyword>
<dbReference type="eggNOG" id="COG2132">
    <property type="taxonomic scope" value="Bacteria"/>
</dbReference>
<feature type="transmembrane region" description="Helical" evidence="14">
    <location>
        <begin position="176"/>
        <end position="203"/>
    </location>
</feature>
<comment type="catalytic activity">
    <reaction evidence="11">
        <text>nitric oxide + Fe(III)-[cytochrome c] + H2O = Fe(II)-[cytochrome c] + nitrite + 2 H(+)</text>
        <dbReference type="Rhea" id="RHEA:15233"/>
        <dbReference type="Rhea" id="RHEA-COMP:10350"/>
        <dbReference type="Rhea" id="RHEA-COMP:14399"/>
        <dbReference type="ChEBI" id="CHEBI:15377"/>
        <dbReference type="ChEBI" id="CHEBI:15378"/>
        <dbReference type="ChEBI" id="CHEBI:16301"/>
        <dbReference type="ChEBI" id="CHEBI:16480"/>
        <dbReference type="ChEBI" id="CHEBI:29033"/>
        <dbReference type="ChEBI" id="CHEBI:29034"/>
        <dbReference type="EC" id="1.7.2.1"/>
    </reaction>
</comment>
<evidence type="ECO:0000256" key="3">
    <source>
        <dbReference type="ARBA" id="ARBA00010609"/>
    </source>
</evidence>
<evidence type="ECO:0000313" key="18">
    <source>
        <dbReference type="Proteomes" id="UP000010445"/>
    </source>
</evidence>
<accession>L1MHX9</accession>
<dbReference type="STRING" id="1035195.HMPREF9997_00886"/>
<dbReference type="HOGENOM" id="CLU_012480_0_0_11"/>
<dbReference type="AlphaFoldDB" id="L1MHX9"/>
<feature type="region of interest" description="Disordered" evidence="13">
    <location>
        <begin position="547"/>
        <end position="585"/>
    </location>
</feature>
<gene>
    <name evidence="17" type="ORF">HMPREF9997_00886</name>
</gene>
<comment type="subunit">
    <text evidence="4">Homotrimer.</text>
</comment>
<dbReference type="InterPro" id="IPR001287">
    <property type="entry name" value="NO2-reductase_Cu"/>
</dbReference>
<dbReference type="PATRIC" id="fig|1035195.3.peg.789"/>
<dbReference type="Proteomes" id="UP000010445">
    <property type="component" value="Unassembled WGS sequence"/>
</dbReference>
<feature type="transmembrane region" description="Helical" evidence="14">
    <location>
        <begin position="109"/>
        <end position="126"/>
    </location>
</feature>
<feature type="domain" description="EfeO-type cupredoxin-like" evidence="16">
    <location>
        <begin position="457"/>
        <end position="520"/>
    </location>
</feature>
<feature type="transmembrane region" description="Helical" evidence="14">
    <location>
        <begin position="20"/>
        <end position="37"/>
    </location>
</feature>
<evidence type="ECO:0000256" key="6">
    <source>
        <dbReference type="ARBA" id="ARBA00017290"/>
    </source>
</evidence>
<dbReference type="CDD" id="cd00920">
    <property type="entry name" value="Cupredoxin"/>
    <property type="match status" value="1"/>
</dbReference>
<dbReference type="InterPro" id="IPR028096">
    <property type="entry name" value="EfeO_Cupredoxin"/>
</dbReference>
<dbReference type="CDD" id="cd11020">
    <property type="entry name" value="CuRO_1_CuNIR"/>
    <property type="match status" value="1"/>
</dbReference>
<dbReference type="InterPro" id="IPR045087">
    <property type="entry name" value="Cu-oxidase_fam"/>
</dbReference>
<evidence type="ECO:0000256" key="2">
    <source>
        <dbReference type="ARBA" id="ARBA00001973"/>
    </source>
</evidence>
<evidence type="ECO:0000259" key="15">
    <source>
        <dbReference type="Pfam" id="PF07732"/>
    </source>
</evidence>
<protein>
    <recommendedName>
        <fullName evidence="6">Copper-containing nitrite reductase</fullName>
        <ecNumber evidence="5">1.7.2.1</ecNumber>
    </recommendedName>
</protein>
<feature type="compositionally biased region" description="Gly residues" evidence="13">
    <location>
        <begin position="552"/>
        <end position="570"/>
    </location>
</feature>
<dbReference type="eggNOG" id="COG3794">
    <property type="taxonomic scope" value="Bacteria"/>
</dbReference>
<comment type="cofactor">
    <cofactor evidence="2 12">
        <name>Cu(2+)</name>
        <dbReference type="ChEBI" id="CHEBI:29036"/>
    </cofactor>
</comment>
<reference evidence="17 18" key="1">
    <citation type="submission" date="2012-05" db="EMBL/GenBank/DDBJ databases">
        <authorList>
            <person name="Weinstock G."/>
            <person name="Sodergren E."/>
            <person name="Lobos E.A."/>
            <person name="Fulton L."/>
            <person name="Fulton R."/>
            <person name="Courtney L."/>
            <person name="Fronick C."/>
            <person name="O'Laughlin M."/>
            <person name="Godfrey J."/>
            <person name="Wilson R.M."/>
            <person name="Miner T."/>
            <person name="Farmer C."/>
            <person name="Delehaunty K."/>
            <person name="Cordes M."/>
            <person name="Minx P."/>
            <person name="Tomlinson C."/>
            <person name="Chen J."/>
            <person name="Wollam A."/>
            <person name="Pepin K.H."/>
            <person name="Bhonagiri V."/>
            <person name="Zhang X."/>
            <person name="Suruliraj S."/>
            <person name="Warren W."/>
            <person name="Mitreva M."/>
            <person name="Mardis E.R."/>
            <person name="Wilson R.K."/>
        </authorList>
    </citation>
    <scope>NUCLEOTIDE SEQUENCE [LARGE SCALE GENOMIC DNA]</scope>
    <source>
        <strain evidence="17 18">F0235</strain>
    </source>
</reference>
<comment type="cofactor">
    <cofactor evidence="1 12">
        <name>Cu(+)</name>
        <dbReference type="ChEBI" id="CHEBI:49552"/>
    </cofactor>
</comment>
<feature type="transmembrane region" description="Helical" evidence="14">
    <location>
        <begin position="374"/>
        <end position="397"/>
    </location>
</feature>
<dbReference type="PRINTS" id="PR00695">
    <property type="entry name" value="CUNO2RDTASE"/>
</dbReference>
<feature type="binding site" description="type 1 copper site" evidence="12">
    <location>
        <position position="697"/>
    </location>
    <ligand>
        <name>Cu cation</name>
        <dbReference type="ChEBI" id="CHEBI:23378"/>
        <label>1</label>
    </ligand>
</feature>
<evidence type="ECO:0000256" key="1">
    <source>
        <dbReference type="ARBA" id="ARBA00001960"/>
    </source>
</evidence>
<dbReference type="RefSeq" id="WP_006063127.1">
    <property type="nucleotide sequence ID" value="NZ_KB290830.1"/>
</dbReference>
<feature type="transmembrane region" description="Helical" evidence="14">
    <location>
        <begin position="271"/>
        <end position="294"/>
    </location>
</feature>
<feature type="transmembrane region" description="Helical" evidence="14">
    <location>
        <begin position="85"/>
        <end position="103"/>
    </location>
</feature>
<keyword evidence="9" id="KW-0560">Oxidoreductase</keyword>
<dbReference type="Gene3D" id="2.60.40.420">
    <property type="entry name" value="Cupredoxins - blue copper proteins"/>
    <property type="match status" value="3"/>
</dbReference>
<feature type="transmembrane region" description="Helical" evidence="14">
    <location>
        <begin position="240"/>
        <end position="259"/>
    </location>
</feature>
<evidence type="ECO:0000256" key="8">
    <source>
        <dbReference type="ARBA" id="ARBA00022737"/>
    </source>
</evidence>
<dbReference type="Pfam" id="PF13473">
    <property type="entry name" value="Cupredoxin_1"/>
    <property type="match status" value="1"/>
</dbReference>
<feature type="binding site" description="type 1 copper site" evidence="12">
    <location>
        <position position="696"/>
    </location>
    <ligand>
        <name>Cu cation</name>
        <dbReference type="ChEBI" id="CHEBI:23378"/>
        <label>1</label>
    </ligand>
</feature>
<dbReference type="OrthoDB" id="345021at2"/>
<feature type="transmembrane region" description="Helical" evidence="14">
    <location>
        <begin position="215"/>
        <end position="234"/>
    </location>
</feature>
<dbReference type="GO" id="GO:0050421">
    <property type="term" value="F:nitrite reductase (NO-forming) activity"/>
    <property type="evidence" value="ECO:0007669"/>
    <property type="project" value="UniProtKB-EC"/>
</dbReference>
<organism evidence="17 18">
    <name type="scientific">Corynebacterium durum F0235</name>
    <dbReference type="NCBI Taxonomy" id="1035195"/>
    <lineage>
        <taxon>Bacteria</taxon>
        <taxon>Bacillati</taxon>
        <taxon>Actinomycetota</taxon>
        <taxon>Actinomycetes</taxon>
        <taxon>Mycobacteriales</taxon>
        <taxon>Corynebacteriaceae</taxon>
        <taxon>Corynebacterium</taxon>
    </lineage>
</organism>
<feature type="binding site" description="type 1 copper site" evidence="12">
    <location>
        <position position="657"/>
    </location>
    <ligand>
        <name>Cu cation</name>
        <dbReference type="ChEBI" id="CHEBI:23378"/>
        <label>1</label>
    </ligand>
</feature>
<feature type="transmembrane region" description="Helical" evidence="14">
    <location>
        <begin position="306"/>
        <end position="330"/>
    </location>
</feature>
<feature type="transmembrane region" description="Helical" evidence="14">
    <location>
        <begin position="418"/>
        <end position="440"/>
    </location>
</feature>
<keyword evidence="14" id="KW-1133">Transmembrane helix</keyword>
<evidence type="ECO:0000313" key="17">
    <source>
        <dbReference type="EMBL" id="EKX90822.1"/>
    </source>
</evidence>
<evidence type="ECO:0000256" key="4">
    <source>
        <dbReference type="ARBA" id="ARBA00011233"/>
    </source>
</evidence>
<evidence type="ECO:0000256" key="5">
    <source>
        <dbReference type="ARBA" id="ARBA00011882"/>
    </source>
</evidence>
<feature type="transmembrane region" description="Helical" evidence="14">
    <location>
        <begin position="138"/>
        <end position="164"/>
    </location>
</feature>
<evidence type="ECO:0000256" key="7">
    <source>
        <dbReference type="ARBA" id="ARBA00022723"/>
    </source>
</evidence>
<evidence type="ECO:0000256" key="9">
    <source>
        <dbReference type="ARBA" id="ARBA00023002"/>
    </source>
</evidence>
<keyword evidence="18" id="KW-1185">Reference proteome</keyword>
<feature type="domain" description="Plastocyanin-like" evidence="15">
    <location>
        <begin position="619"/>
        <end position="719"/>
    </location>
</feature>
<feature type="compositionally biased region" description="Low complexity" evidence="13">
    <location>
        <begin position="571"/>
        <end position="582"/>
    </location>
</feature>
<comment type="similarity">
    <text evidence="3">Belongs to the multicopper oxidase family.</text>
</comment>
<name>L1MHX9_9CORY</name>
<dbReference type="InterPro" id="IPR008972">
    <property type="entry name" value="Cupredoxin"/>
</dbReference>
<keyword evidence="8" id="KW-0677">Repeat</keyword>
<sequence length="867" mass="92217">MSAKGKWDRRSWHRKAGRPVSLWLGAIVVAGLVHQFLPNSRWVLIHLFTLGAVTNSIVVWSQHFTEKFLHAPAPDEARPWQLRRIYALNLGIVVTVVGQLTTFWQVTTVGAAIVGLILAWHAIALARQYRQHNEQQRYAPVVLAYVASACCMPFGATAGALLAAGVGTPWYDRLKLAHLAINILGFLGFAAVGSLAILFPTIWRTRAGTDRMGQVLSLTMVGLLTIVIGSLLGLGQIAGAGLLIYCGGWIIAAFPWANNVRTVLQEPRDRVTFASVAVAAAPLWLIGSLLYLAIQAIEADTHVAHVNLPILSLLVGFAAQLLIGVMSFLLPSTIGGGPGASRAGLQTLDRAGLFRSTLLNVGLALWLLSPSERVTSVVSVLALASLAAFIPLVAMSVRAQRAVLMKRVDAPKARSAPAYSQVTAALAVLALVAGTLGGGFGSGDGGNSGGSSNTVAATGETTRVTVSAKGMSFEPNVIRVPAGNRLEITLVNNDNQIHDLKVASGAETGRLGSGEQATIDAGVIGKEMEGWCTIPGHRQQGMTLTIVPDQAGSGGHSGSGNHNGHGGHGGQHQQHSGQNSQNAAPLEQANWRNPELAPREDTDIHRVTLDVQEISGPVRGVERGWWTFNGRPMGPTLRGKVGDVFEVTLKNSGTISHSLDFHAGMVSPDEPMRSIAPGEELVYRFTAEHAGIWLYHCGTAPVSMHIASGMFGAVVIDPPDLAPVDHEYLLVQSEVYGLEGTSDTPVDSEKLAAGVPDAVVFNGIENQYVDNQIQVKAGESTRFWLLNAGPNLSEAFHIVGTQFHTSYKEGAYLLRDSENQGGSQALDLLAAQGGFVETRFLEAGTYTMVNHQFIDAERGAMGKVKVE</sequence>
<feature type="binding site" description="type 1 copper site" evidence="12">
    <location>
        <position position="710"/>
    </location>
    <ligand>
        <name>Cu cation</name>
        <dbReference type="ChEBI" id="CHEBI:23378"/>
        <label>1</label>
    </ligand>
</feature>
<keyword evidence="14" id="KW-0812">Transmembrane</keyword>
<comment type="caution">
    <text evidence="17">The sequence shown here is derived from an EMBL/GenBank/DDBJ whole genome shotgun (WGS) entry which is preliminary data.</text>
</comment>
<evidence type="ECO:0000256" key="11">
    <source>
        <dbReference type="ARBA" id="ARBA00049340"/>
    </source>
</evidence>
<dbReference type="InterPro" id="IPR011707">
    <property type="entry name" value="Cu-oxidase-like_N"/>
</dbReference>
<feature type="transmembrane region" description="Helical" evidence="14">
    <location>
        <begin position="43"/>
        <end position="64"/>
    </location>
</feature>
<dbReference type="Pfam" id="PF07732">
    <property type="entry name" value="Cu-oxidase_3"/>
    <property type="match status" value="1"/>
</dbReference>
<feature type="transmembrane region" description="Helical" evidence="14">
    <location>
        <begin position="351"/>
        <end position="368"/>
    </location>
</feature>